<protein>
    <submittedName>
        <fullName evidence="1">Uncharacterized protein</fullName>
    </submittedName>
</protein>
<evidence type="ECO:0000313" key="1">
    <source>
        <dbReference type="EMBL" id="PXA04505.1"/>
    </source>
</evidence>
<dbReference type="InParanoid" id="A0A317ZFX6"/>
<dbReference type="Proteomes" id="UP000247099">
    <property type="component" value="Unassembled WGS sequence"/>
</dbReference>
<comment type="caution">
    <text evidence="1">The sequence shown here is derived from an EMBL/GenBank/DDBJ whole genome shotgun (WGS) entry which is preliminary data.</text>
</comment>
<dbReference type="AlphaFoldDB" id="A0A317ZFX6"/>
<keyword evidence="2" id="KW-1185">Reference proteome</keyword>
<gene>
    <name evidence="1" type="ORF">DDZ13_04840</name>
</gene>
<dbReference type="RefSeq" id="WP_110130314.1">
    <property type="nucleotide sequence ID" value="NZ_QHJQ01000003.1"/>
</dbReference>
<proteinExistence type="predicted"/>
<organism evidence="1 2">
    <name type="scientific">Coraliomargarita sinensis</name>
    <dbReference type="NCBI Taxonomy" id="2174842"/>
    <lineage>
        <taxon>Bacteria</taxon>
        <taxon>Pseudomonadati</taxon>
        <taxon>Verrucomicrobiota</taxon>
        <taxon>Opitutia</taxon>
        <taxon>Puniceicoccales</taxon>
        <taxon>Coraliomargaritaceae</taxon>
        <taxon>Coraliomargarita</taxon>
    </lineage>
</organism>
<evidence type="ECO:0000313" key="2">
    <source>
        <dbReference type="Proteomes" id="UP000247099"/>
    </source>
</evidence>
<reference evidence="1 2" key="1">
    <citation type="submission" date="2018-05" db="EMBL/GenBank/DDBJ databases">
        <title>Coraliomargarita sinensis sp. nov., isolated from a marine solar saltern.</title>
        <authorList>
            <person name="Zhou L.Y."/>
        </authorList>
    </citation>
    <scope>NUCLEOTIDE SEQUENCE [LARGE SCALE GENOMIC DNA]</scope>
    <source>
        <strain evidence="1 2">WN38</strain>
    </source>
</reference>
<sequence length="238" mass="25912">MLLNDWKQTARTSLQEAAFALAESAVDEAIWAVLEYGDEDSDWTSAGWSEGDNGNFWYREWTLSALSQEAGVVLDLDEGRIGKYRAIVQKANSSRITIVTQGIVSGGKDVQAGTEVARYIETEFRKPNPAAYGLIARDNLNFNGRPYFDSYDSREFPYVYSFLINSGSEVTVGSTSTDKIALGLGNATIRGDLATGAIDDGSDPSGGATVTGDTIWEFEMDFPEVEIPDTTGWNDTAP</sequence>
<dbReference type="EMBL" id="QHJQ01000003">
    <property type="protein sequence ID" value="PXA04505.1"/>
    <property type="molecule type" value="Genomic_DNA"/>
</dbReference>
<accession>A0A317ZFX6</accession>
<name>A0A317ZFX6_9BACT</name>